<dbReference type="Gene3D" id="3.30.465.10">
    <property type="match status" value="1"/>
</dbReference>
<accession>F0XFF4</accession>
<dbReference type="InParanoid" id="F0XFF4"/>
<dbReference type="InterPro" id="IPR016169">
    <property type="entry name" value="FAD-bd_PCMH_sub2"/>
</dbReference>
<dbReference type="Pfam" id="PF01565">
    <property type="entry name" value="FAD_binding_4"/>
    <property type="match status" value="1"/>
</dbReference>
<dbReference type="InterPro" id="IPR007173">
    <property type="entry name" value="ALO_C"/>
</dbReference>
<dbReference type="eggNOG" id="KOG4730">
    <property type="taxonomic scope" value="Eukaryota"/>
</dbReference>
<dbReference type="PROSITE" id="PS51387">
    <property type="entry name" value="FAD_PCMH"/>
    <property type="match status" value="1"/>
</dbReference>
<feature type="signal peptide" evidence="5">
    <location>
        <begin position="1"/>
        <end position="23"/>
    </location>
</feature>
<dbReference type="InterPro" id="IPR010031">
    <property type="entry name" value="FAD_lactone_oxidase-like"/>
</dbReference>
<evidence type="ECO:0000313" key="7">
    <source>
        <dbReference type="EMBL" id="EFX03576.1"/>
    </source>
</evidence>
<reference evidence="7 8" key="1">
    <citation type="journal article" date="2011" name="Proc. Natl. Acad. Sci. U.S.A.">
        <title>Genome and transcriptome analyses of the mountain pine beetle-fungal symbiont Grosmannia clavigera, a lodgepole pine pathogen.</title>
        <authorList>
            <person name="DiGuistini S."/>
            <person name="Wang Y."/>
            <person name="Liao N.Y."/>
            <person name="Taylor G."/>
            <person name="Tanguay P."/>
            <person name="Feau N."/>
            <person name="Henrissat B."/>
            <person name="Chan S.K."/>
            <person name="Hesse-Orce U."/>
            <person name="Alamouti S.M."/>
            <person name="Tsui C.K.M."/>
            <person name="Docking R.T."/>
            <person name="Levasseur A."/>
            <person name="Haridas S."/>
            <person name="Robertson G."/>
            <person name="Birol I."/>
            <person name="Holt R.A."/>
            <person name="Marra M.A."/>
            <person name="Hamelin R.C."/>
            <person name="Hirst M."/>
            <person name="Jones S.J.M."/>
            <person name="Bohlmann J."/>
            <person name="Breuil C."/>
        </authorList>
    </citation>
    <scope>NUCLEOTIDE SEQUENCE [LARGE SCALE GENOMIC DNA]</scope>
    <source>
        <strain evidence="8">kw1407 / UAMH 11150</strain>
    </source>
</reference>
<keyword evidence="3" id="KW-0560">Oxidoreductase</keyword>
<dbReference type="EC" id="1.1.3.37" evidence="2"/>
<dbReference type="SUPFAM" id="SSF56176">
    <property type="entry name" value="FAD-binding/transporter-associated domain-like"/>
    <property type="match status" value="1"/>
</dbReference>
<evidence type="ECO:0000256" key="4">
    <source>
        <dbReference type="ARBA" id="ARBA00033418"/>
    </source>
</evidence>
<organism evidence="8">
    <name type="scientific">Grosmannia clavigera (strain kw1407 / UAMH 11150)</name>
    <name type="common">Blue stain fungus</name>
    <name type="synonym">Graphiocladiella clavigera</name>
    <dbReference type="NCBI Taxonomy" id="655863"/>
    <lineage>
        <taxon>Eukaryota</taxon>
        <taxon>Fungi</taxon>
        <taxon>Dikarya</taxon>
        <taxon>Ascomycota</taxon>
        <taxon>Pezizomycotina</taxon>
        <taxon>Sordariomycetes</taxon>
        <taxon>Sordariomycetidae</taxon>
        <taxon>Ophiostomatales</taxon>
        <taxon>Ophiostomataceae</taxon>
        <taxon>Leptographium</taxon>
    </lineage>
</organism>
<dbReference type="RefSeq" id="XP_014173058.1">
    <property type="nucleotide sequence ID" value="XM_014317583.1"/>
</dbReference>
<protein>
    <recommendedName>
        <fullName evidence="2">D-arabinono-1,4-lactone oxidase</fullName>
        <ecNumber evidence="2">1.1.3.37</ecNumber>
    </recommendedName>
    <alternativeName>
        <fullName evidence="4">L-galactono-gamma-lactone oxidase</fullName>
    </alternativeName>
</protein>
<sequence length="489" mass="54152">MFSAMRGSFLLLLTVVNAVSVSAYRWFNWEFDVTCEATDHIVPADEAELATFLQNEHAKGSFIKVVGNGHGLSNLTTCVDVTTTTRDSYIVSLSNLRGITYGANNTVTFGAGWDLVEIVPELIAHGLQPANLCSERVQNFIGAATTGTHGTGKGLSNIASHILAFRVLDATGQVHVINSEIDPDGVKAFKITLGALGIITEVTIQAEPLQFLKRTTKVVNATSNVTEQARLIKQYGTDLDRVNIAGPTYGWNSETLEWEIEPTFTLMYWEPTNVTGVYNCSTNFCSNGCGDCKSNSFCYDLAPYSISVPPSGVCSRAFLGQFEHFVPIEELESASIDYTNLQLSQTNQLKEANNEVAVYEYRFIKGDDAFLSPANTYNLGPENSGIFAAITISYIPTYNDYQSLWAYTDALGTFVADLGYKHNVRPHWNKNSKFNLTYAEFAYPKVQKWLEYEEKFDPKCQFVNEFLVDHLNLTRCEGVIPTTMPSVIV</sequence>
<comment type="pathway">
    <text evidence="1">Cofactor biosynthesis; D-erythroascorbate biosynthesis; dehydro-D-arabinono-1,4-lactone from D-arabinose: step 2/2.</text>
</comment>
<dbReference type="PANTHER" id="PTHR43762:SF1">
    <property type="entry name" value="D-ARABINONO-1,4-LACTONE OXIDASE"/>
    <property type="match status" value="1"/>
</dbReference>
<dbReference type="GO" id="GO:0003885">
    <property type="term" value="F:D-arabinono-1,4-lactone oxidase activity"/>
    <property type="evidence" value="ECO:0007669"/>
    <property type="project" value="UniProtKB-EC"/>
</dbReference>
<proteinExistence type="predicted"/>
<evidence type="ECO:0000256" key="5">
    <source>
        <dbReference type="SAM" id="SignalP"/>
    </source>
</evidence>
<feature type="domain" description="FAD-binding PCMH-type" evidence="6">
    <location>
        <begin position="33"/>
        <end position="209"/>
    </location>
</feature>
<feature type="chain" id="PRO_5003259916" description="D-arabinono-1,4-lactone oxidase" evidence="5">
    <location>
        <begin position="24"/>
        <end position="489"/>
    </location>
</feature>
<dbReference type="Gene3D" id="3.30.43.10">
    <property type="entry name" value="Uridine Diphospho-n-acetylenolpyruvylglucosamine Reductase, domain 2"/>
    <property type="match status" value="1"/>
</dbReference>
<dbReference type="Proteomes" id="UP000007796">
    <property type="component" value="Unassembled WGS sequence"/>
</dbReference>
<dbReference type="GO" id="GO:0016020">
    <property type="term" value="C:membrane"/>
    <property type="evidence" value="ECO:0007669"/>
    <property type="project" value="InterPro"/>
</dbReference>
<evidence type="ECO:0000256" key="3">
    <source>
        <dbReference type="ARBA" id="ARBA00023002"/>
    </source>
</evidence>
<keyword evidence="5" id="KW-0732">Signal</keyword>
<dbReference type="AlphaFoldDB" id="F0XFF4"/>
<name>F0XFF4_GROCL</name>
<dbReference type="PANTHER" id="PTHR43762">
    <property type="entry name" value="L-GULONOLACTONE OXIDASE"/>
    <property type="match status" value="1"/>
</dbReference>
<dbReference type="GO" id="GO:0071949">
    <property type="term" value="F:FAD binding"/>
    <property type="evidence" value="ECO:0007669"/>
    <property type="project" value="InterPro"/>
</dbReference>
<dbReference type="HOGENOM" id="CLU_029267_0_0_1"/>
<evidence type="ECO:0000256" key="1">
    <source>
        <dbReference type="ARBA" id="ARBA00005083"/>
    </source>
</evidence>
<dbReference type="InterPro" id="IPR016166">
    <property type="entry name" value="FAD-bd_PCMH"/>
</dbReference>
<gene>
    <name evidence="7" type="ORF">CMQ_504</name>
</gene>
<dbReference type="OrthoDB" id="610608at2759"/>
<dbReference type="InterPro" id="IPR006094">
    <property type="entry name" value="Oxid_FAD_bind_N"/>
</dbReference>
<dbReference type="GeneID" id="25978318"/>
<dbReference type="InterPro" id="IPR036318">
    <property type="entry name" value="FAD-bd_PCMH-like_sf"/>
</dbReference>
<dbReference type="EMBL" id="GL629765">
    <property type="protein sequence ID" value="EFX03576.1"/>
    <property type="molecule type" value="Genomic_DNA"/>
</dbReference>
<keyword evidence="8" id="KW-1185">Reference proteome</keyword>
<dbReference type="STRING" id="655863.F0XFF4"/>
<evidence type="ECO:0000256" key="2">
    <source>
        <dbReference type="ARBA" id="ARBA00013136"/>
    </source>
</evidence>
<dbReference type="Pfam" id="PF04030">
    <property type="entry name" value="ALO"/>
    <property type="match status" value="1"/>
</dbReference>
<evidence type="ECO:0000313" key="8">
    <source>
        <dbReference type="Proteomes" id="UP000007796"/>
    </source>
</evidence>
<dbReference type="InterPro" id="IPR016167">
    <property type="entry name" value="FAD-bd_PCMH_sub1"/>
</dbReference>
<evidence type="ECO:0000259" key="6">
    <source>
        <dbReference type="PROSITE" id="PS51387"/>
    </source>
</evidence>
<dbReference type="UniPathway" id="UPA00771">
    <property type="reaction ID" value="UER00766"/>
</dbReference>
<dbReference type="Gene3D" id="3.30.70.2520">
    <property type="match status" value="1"/>
</dbReference>